<dbReference type="KEGG" id="alim:106525097"/>
<gene>
    <name evidence="3" type="primary">LOC106525097</name>
</gene>
<dbReference type="PROSITE" id="PS50835">
    <property type="entry name" value="IG_LIKE"/>
    <property type="match status" value="3"/>
</dbReference>
<dbReference type="InterPro" id="IPR013783">
    <property type="entry name" value="Ig-like_fold"/>
</dbReference>
<dbReference type="InterPro" id="IPR007110">
    <property type="entry name" value="Ig-like_dom"/>
</dbReference>
<dbReference type="InterPro" id="IPR003599">
    <property type="entry name" value="Ig_sub"/>
</dbReference>
<dbReference type="AlphaFoldDB" id="A0A2I4C3U4"/>
<evidence type="ECO:0000313" key="2">
    <source>
        <dbReference type="Proteomes" id="UP000192220"/>
    </source>
</evidence>
<dbReference type="InParanoid" id="A0A2I4C3U4"/>
<keyword evidence="2" id="KW-1185">Reference proteome</keyword>
<dbReference type="GO" id="GO:0016020">
    <property type="term" value="C:membrane"/>
    <property type="evidence" value="ECO:0007669"/>
    <property type="project" value="InterPro"/>
</dbReference>
<dbReference type="GO" id="GO:0098609">
    <property type="term" value="P:cell-cell adhesion"/>
    <property type="evidence" value="ECO:0007669"/>
    <property type="project" value="InterPro"/>
</dbReference>
<organism evidence="2 3">
    <name type="scientific">Austrofundulus limnaeus</name>
    <name type="common">Annual killifish</name>
    <dbReference type="NCBI Taxonomy" id="52670"/>
    <lineage>
        <taxon>Eukaryota</taxon>
        <taxon>Metazoa</taxon>
        <taxon>Chordata</taxon>
        <taxon>Craniata</taxon>
        <taxon>Vertebrata</taxon>
        <taxon>Euteleostomi</taxon>
        <taxon>Actinopterygii</taxon>
        <taxon>Neopterygii</taxon>
        <taxon>Teleostei</taxon>
        <taxon>Neoteleostei</taxon>
        <taxon>Acanthomorphata</taxon>
        <taxon>Ovalentaria</taxon>
        <taxon>Atherinomorphae</taxon>
        <taxon>Cyprinodontiformes</taxon>
        <taxon>Rivulidae</taxon>
        <taxon>Austrofundulus</taxon>
    </lineage>
</organism>
<name>A0A2I4C3U4_AUSLI</name>
<accession>A0A2I4C3U4</accession>
<evidence type="ECO:0000313" key="3">
    <source>
        <dbReference type="RefSeq" id="XP_013874661.1"/>
    </source>
</evidence>
<dbReference type="PRINTS" id="PR01474">
    <property type="entry name" value="VCAM1"/>
</dbReference>
<dbReference type="SUPFAM" id="SSF48726">
    <property type="entry name" value="Immunoglobulin"/>
    <property type="match status" value="3"/>
</dbReference>
<feature type="domain" description="Ig-like" evidence="1">
    <location>
        <begin position="215"/>
        <end position="295"/>
    </location>
</feature>
<feature type="domain" description="Ig-like" evidence="1">
    <location>
        <begin position="39"/>
        <end position="118"/>
    </location>
</feature>
<dbReference type="RefSeq" id="XP_013874661.1">
    <property type="nucleotide sequence ID" value="XM_014019207.1"/>
</dbReference>
<dbReference type="SMART" id="SM00409">
    <property type="entry name" value="IG"/>
    <property type="match status" value="3"/>
</dbReference>
<reference evidence="3" key="1">
    <citation type="submission" date="2025-08" db="UniProtKB">
        <authorList>
            <consortium name="RefSeq"/>
        </authorList>
    </citation>
    <scope>IDENTIFICATION</scope>
    <source>
        <strain evidence="3">Quisiro</strain>
        <tissue evidence="3">Liver</tissue>
    </source>
</reference>
<dbReference type="PANTHER" id="PTHR46013">
    <property type="entry name" value="VASCULAR CELL ADHESION MOLECULE 1"/>
    <property type="match status" value="1"/>
</dbReference>
<dbReference type="FunCoup" id="A0A2I4C3U4">
    <property type="interactions" value="742"/>
</dbReference>
<dbReference type="Gene3D" id="2.60.40.10">
    <property type="entry name" value="Immunoglobulins"/>
    <property type="match status" value="3"/>
</dbReference>
<dbReference type="STRING" id="52670.A0A2I4C3U4"/>
<dbReference type="PANTHER" id="PTHR46013:SF4">
    <property type="entry name" value="B-CELL RECEPTOR CD22-RELATED"/>
    <property type="match status" value="1"/>
</dbReference>
<dbReference type="Pfam" id="PF13895">
    <property type="entry name" value="Ig_2"/>
    <property type="match status" value="3"/>
</dbReference>
<dbReference type="SMART" id="SM00408">
    <property type="entry name" value="IGc2"/>
    <property type="match status" value="3"/>
</dbReference>
<protein>
    <submittedName>
        <fullName evidence="3">B-cell receptor CD22-like</fullName>
    </submittedName>
</protein>
<dbReference type="OrthoDB" id="8439040at2759"/>
<dbReference type="InterPro" id="IPR003598">
    <property type="entry name" value="Ig_sub2"/>
</dbReference>
<evidence type="ECO:0000259" key="1">
    <source>
        <dbReference type="PROSITE" id="PS50835"/>
    </source>
</evidence>
<proteinExistence type="predicted"/>
<dbReference type="InterPro" id="IPR036179">
    <property type="entry name" value="Ig-like_dom_sf"/>
</dbReference>
<dbReference type="GeneID" id="106525097"/>
<dbReference type="Proteomes" id="UP000192220">
    <property type="component" value="Unplaced"/>
</dbReference>
<feature type="domain" description="Ig-like" evidence="1">
    <location>
        <begin position="128"/>
        <end position="207"/>
    </location>
</feature>
<sequence length="299" mass="32077">MAVCGQGGWGVTCSPSQICALKGSTVKISCNYSYPPNPPKYSSVSVSPSGPVEEGKPLFLTCSSDANPAPAYTLYKDSKLLSWSKDVYSVPSSTSKDRGNYLCLSENHYGQLKSSSIFVDVFYGPKLPSVSVSPSGDIVEGSSVTLTCSSDANPAANYTWYKESDHRPVGVNRQLIFSSIKRSESGLYVCKAFNYRGGNVSDGVKIDVIYAPDLPSVLMSPSDGIMEGSSVTLTCSSDANPAAKYTWYKQGENSSKASGENFTINNIKHDHSGNYYCRVENRIGHKNATLQVAVVAGQK</sequence>
<dbReference type="InterPro" id="IPR003989">
    <property type="entry name" value="VCAM-1"/>
</dbReference>